<feature type="transmembrane region" description="Helical" evidence="1">
    <location>
        <begin position="81"/>
        <end position="107"/>
    </location>
</feature>
<evidence type="ECO:0000313" key="2">
    <source>
        <dbReference type="EMBL" id="MQM73170.1"/>
    </source>
</evidence>
<organism evidence="2 3">
    <name type="scientific">Candidatus Pseudoramibacter fermentans</name>
    <dbReference type="NCBI Taxonomy" id="2594427"/>
    <lineage>
        <taxon>Bacteria</taxon>
        <taxon>Bacillati</taxon>
        <taxon>Bacillota</taxon>
        <taxon>Clostridia</taxon>
        <taxon>Eubacteriales</taxon>
        <taxon>Eubacteriaceae</taxon>
        <taxon>Pseudoramibacter</taxon>
    </lineage>
</organism>
<reference evidence="2" key="1">
    <citation type="journal article" date="2020" name="Appl. Environ. Microbiol.">
        <title>Medium-Chain Fatty Acid Synthesis by 'Candidatus Weimeria bifida' gen. nov., sp. nov., and 'Candidatus Pseudoramibacter fermentans' sp. nov.</title>
        <authorList>
            <person name="Scarborough M.J."/>
            <person name="Myers K.S."/>
            <person name="Donohue T.J."/>
            <person name="Noguera D.R."/>
        </authorList>
    </citation>
    <scope>NUCLEOTIDE SEQUENCE</scope>
    <source>
        <strain evidence="2">EUB1.1</strain>
    </source>
</reference>
<keyword evidence="1" id="KW-0472">Membrane</keyword>
<accession>A0A6L5GTP5</accession>
<comment type="caution">
    <text evidence="2">The sequence shown here is derived from an EMBL/GenBank/DDBJ whole genome shotgun (WGS) entry which is preliminary data.</text>
</comment>
<feature type="transmembrane region" description="Helical" evidence="1">
    <location>
        <begin position="49"/>
        <end position="69"/>
    </location>
</feature>
<gene>
    <name evidence="2" type="ORF">FRC53_07155</name>
</gene>
<protein>
    <submittedName>
        <fullName evidence="2">DUF2798 domain-containing protein</fullName>
    </submittedName>
</protein>
<keyword evidence="3" id="KW-1185">Reference proteome</keyword>
<name>A0A6L5GTP5_9FIRM</name>
<dbReference type="AlphaFoldDB" id="A0A6L5GTP5"/>
<proteinExistence type="predicted"/>
<dbReference type="Pfam" id="PF11391">
    <property type="entry name" value="DUF2798"/>
    <property type="match status" value="2"/>
</dbReference>
<evidence type="ECO:0000313" key="3">
    <source>
        <dbReference type="Proteomes" id="UP000473648"/>
    </source>
</evidence>
<dbReference type="EMBL" id="VOGB01000005">
    <property type="protein sequence ID" value="MQM73170.1"/>
    <property type="molecule type" value="Genomic_DNA"/>
</dbReference>
<feature type="transmembrane region" description="Helical" evidence="1">
    <location>
        <begin position="9"/>
        <end position="29"/>
    </location>
</feature>
<keyword evidence="1" id="KW-1133">Transmembrane helix</keyword>
<dbReference type="InterPro" id="IPR021529">
    <property type="entry name" value="DUF2798"/>
</dbReference>
<evidence type="ECO:0000256" key="1">
    <source>
        <dbReference type="SAM" id="Phobius"/>
    </source>
</evidence>
<dbReference type="Proteomes" id="UP000473648">
    <property type="component" value="Unassembled WGS sequence"/>
</dbReference>
<keyword evidence="1" id="KW-0812">Transmembrane</keyword>
<sequence>MPKNKFENFIFTVIMAFIMVYAMICYNISLNIGGMTNQVFLMAFSELRIMWPVAIVLEMFVMEKPVIYLTNRVVTKDMPFIWILLIRCSLTVCLMCPSMSFVATLLFKNFAQSGFVGMWLQTTAMNFPMALAWQIFFGGPLGRLCFRLIFRRQKGQAPAAAESLSE</sequence>